<dbReference type="RefSeq" id="WP_394831930.1">
    <property type="nucleotide sequence ID" value="NZ_CP089929.1"/>
</dbReference>
<evidence type="ECO:0000313" key="1">
    <source>
        <dbReference type="EMBL" id="WXB02303.1"/>
    </source>
</evidence>
<reference evidence="1" key="1">
    <citation type="submission" date="2021-12" db="EMBL/GenBank/DDBJ databases">
        <title>Discovery of the Pendulisporaceae a myxobacterial family with distinct sporulation behavior and unique specialized metabolism.</title>
        <authorList>
            <person name="Garcia R."/>
            <person name="Popoff A."/>
            <person name="Bader C.D."/>
            <person name="Loehr J."/>
            <person name="Walesch S."/>
            <person name="Walt C."/>
            <person name="Boldt J."/>
            <person name="Bunk B."/>
            <person name="Haeckl F.J.F.P.J."/>
            <person name="Gunesch A.P."/>
            <person name="Birkelbach J."/>
            <person name="Nuebel U."/>
            <person name="Pietschmann T."/>
            <person name="Bach T."/>
            <person name="Mueller R."/>
        </authorList>
    </citation>
    <scope>NUCLEOTIDE SEQUENCE</scope>
    <source>
        <strain evidence="1">MSr11367</strain>
    </source>
</reference>
<keyword evidence="2" id="KW-1185">Reference proteome</keyword>
<organism evidence="1 2">
    <name type="scientific">Pendulispora rubella</name>
    <dbReference type="NCBI Taxonomy" id="2741070"/>
    <lineage>
        <taxon>Bacteria</taxon>
        <taxon>Pseudomonadati</taxon>
        <taxon>Myxococcota</taxon>
        <taxon>Myxococcia</taxon>
        <taxon>Myxococcales</taxon>
        <taxon>Sorangiineae</taxon>
        <taxon>Pendulisporaceae</taxon>
        <taxon>Pendulispora</taxon>
    </lineage>
</organism>
<proteinExistence type="predicted"/>
<dbReference type="EMBL" id="CP089983">
    <property type="protein sequence ID" value="WXB02303.1"/>
    <property type="molecule type" value="Genomic_DNA"/>
</dbReference>
<gene>
    <name evidence="1" type="ORF">LVJ94_35975</name>
</gene>
<accession>A0ABZ2KUG1</accession>
<evidence type="ECO:0000313" key="2">
    <source>
        <dbReference type="Proteomes" id="UP001374803"/>
    </source>
</evidence>
<dbReference type="Proteomes" id="UP001374803">
    <property type="component" value="Chromosome"/>
</dbReference>
<name>A0ABZ2KUG1_9BACT</name>
<protein>
    <submittedName>
        <fullName evidence="1">Uncharacterized protein</fullName>
    </submittedName>
</protein>
<sequence>MEKALAPFRPTLRGAPPELPFVLDASSLRSGLNFTLTTAAGDLDLLGEIPGVGLYEQAASDAVRVELLGFEVLILSLDALERSKRAAGRAKDLLDLAEIAEIRKALG</sequence>